<evidence type="ECO:0000313" key="3">
    <source>
        <dbReference type="Proteomes" id="UP000823865"/>
    </source>
</evidence>
<dbReference type="InterPro" id="IPR029087">
    <property type="entry name" value="Imm17"/>
</dbReference>
<comment type="caution">
    <text evidence="2">The sequence shown here is derived from an EMBL/GenBank/DDBJ whole genome shotgun (WGS) entry which is preliminary data.</text>
</comment>
<dbReference type="AlphaFoldDB" id="A0A9E2L861"/>
<sequence length="72" mass="8348">MNFWKKVWPIMLGLIGLLLIIGVVLDWDWLCDPLYTRSMNSIFGRTGRRILFGLLGSIMVLVSVLRLKNKKK</sequence>
<feature type="transmembrane region" description="Helical" evidence="1">
    <location>
        <begin position="50"/>
        <end position="67"/>
    </location>
</feature>
<dbReference type="Pfam" id="PF15562">
    <property type="entry name" value="Imm17"/>
    <property type="match status" value="1"/>
</dbReference>
<reference evidence="2" key="1">
    <citation type="journal article" date="2021" name="PeerJ">
        <title>Extensive microbial diversity within the chicken gut microbiome revealed by metagenomics and culture.</title>
        <authorList>
            <person name="Gilroy R."/>
            <person name="Ravi A."/>
            <person name="Getino M."/>
            <person name="Pursley I."/>
            <person name="Horton D.L."/>
            <person name="Alikhan N.F."/>
            <person name="Baker D."/>
            <person name="Gharbi K."/>
            <person name="Hall N."/>
            <person name="Watson M."/>
            <person name="Adriaenssens E.M."/>
            <person name="Foster-Nyarko E."/>
            <person name="Jarju S."/>
            <person name="Secka A."/>
            <person name="Antonio M."/>
            <person name="Oren A."/>
            <person name="Chaudhuri R.R."/>
            <person name="La Ragione R."/>
            <person name="Hildebrand F."/>
            <person name="Pallen M.J."/>
        </authorList>
    </citation>
    <scope>NUCLEOTIDE SEQUENCE</scope>
    <source>
        <strain evidence="2">G3-2149</strain>
    </source>
</reference>
<keyword evidence="1" id="KW-1133">Transmembrane helix</keyword>
<accession>A0A9E2L861</accession>
<proteinExistence type="predicted"/>
<reference evidence="2" key="2">
    <citation type="submission" date="2021-04" db="EMBL/GenBank/DDBJ databases">
        <authorList>
            <person name="Gilroy R."/>
        </authorList>
    </citation>
    <scope>NUCLEOTIDE SEQUENCE</scope>
    <source>
        <strain evidence="2">G3-2149</strain>
    </source>
</reference>
<gene>
    <name evidence="2" type="ORF">H9789_08935</name>
</gene>
<keyword evidence="1" id="KW-0812">Transmembrane</keyword>
<keyword evidence="1" id="KW-0472">Membrane</keyword>
<dbReference type="EMBL" id="JAHLFU010000187">
    <property type="protein sequence ID" value="MBU3853919.1"/>
    <property type="molecule type" value="Genomic_DNA"/>
</dbReference>
<name>A0A9E2L861_9BACT</name>
<dbReference type="Proteomes" id="UP000823865">
    <property type="component" value="Unassembled WGS sequence"/>
</dbReference>
<evidence type="ECO:0000313" key="2">
    <source>
        <dbReference type="EMBL" id="MBU3853919.1"/>
    </source>
</evidence>
<evidence type="ECO:0000256" key="1">
    <source>
        <dbReference type="SAM" id="Phobius"/>
    </source>
</evidence>
<feature type="transmembrane region" description="Helical" evidence="1">
    <location>
        <begin position="7"/>
        <end position="30"/>
    </location>
</feature>
<protein>
    <submittedName>
        <fullName evidence="2">Uncharacterized protein</fullName>
    </submittedName>
</protein>
<organism evidence="2 3">
    <name type="scientific">Candidatus Paraprevotella stercoravium</name>
    <dbReference type="NCBI Taxonomy" id="2838725"/>
    <lineage>
        <taxon>Bacteria</taxon>
        <taxon>Pseudomonadati</taxon>
        <taxon>Bacteroidota</taxon>
        <taxon>Bacteroidia</taxon>
        <taxon>Bacteroidales</taxon>
        <taxon>Prevotellaceae</taxon>
        <taxon>Paraprevotella</taxon>
    </lineage>
</organism>